<feature type="signal peptide" evidence="2">
    <location>
        <begin position="1"/>
        <end position="18"/>
    </location>
</feature>
<organism evidence="3 4">
    <name type="scientific">Phaeocystidibacter luteus</name>
    <dbReference type="NCBI Taxonomy" id="911197"/>
    <lineage>
        <taxon>Bacteria</taxon>
        <taxon>Pseudomonadati</taxon>
        <taxon>Bacteroidota</taxon>
        <taxon>Flavobacteriia</taxon>
        <taxon>Flavobacteriales</taxon>
        <taxon>Phaeocystidibacteraceae</taxon>
        <taxon>Phaeocystidibacter</taxon>
    </lineage>
</organism>
<dbReference type="InterPro" id="IPR036415">
    <property type="entry name" value="Lamin_tail_dom_sf"/>
</dbReference>
<evidence type="ECO:0000256" key="1">
    <source>
        <dbReference type="SAM" id="MobiDB-lite"/>
    </source>
</evidence>
<dbReference type="RefSeq" id="WP_151666561.1">
    <property type="nucleotide sequence ID" value="NZ_WBVO01000002.1"/>
</dbReference>
<evidence type="ECO:0000256" key="2">
    <source>
        <dbReference type="SAM" id="SignalP"/>
    </source>
</evidence>
<dbReference type="Proteomes" id="UP000468650">
    <property type="component" value="Unassembled WGS sequence"/>
</dbReference>
<dbReference type="EMBL" id="WBVO01000002">
    <property type="protein sequence ID" value="KAB2813893.1"/>
    <property type="molecule type" value="Genomic_DNA"/>
</dbReference>
<dbReference type="AlphaFoldDB" id="A0A6N6RJJ0"/>
<evidence type="ECO:0000313" key="3">
    <source>
        <dbReference type="EMBL" id="KAB2813893.1"/>
    </source>
</evidence>
<reference evidence="3 4" key="1">
    <citation type="submission" date="2019-09" db="EMBL/GenBank/DDBJ databases">
        <title>Genomes of family Cryomorphaceae.</title>
        <authorList>
            <person name="Bowman J.P."/>
        </authorList>
    </citation>
    <scope>NUCLEOTIDE SEQUENCE [LARGE SCALE GENOMIC DNA]</scope>
    <source>
        <strain evidence="3 4">LMG 25704</strain>
    </source>
</reference>
<evidence type="ECO:0000313" key="4">
    <source>
        <dbReference type="Proteomes" id="UP000468650"/>
    </source>
</evidence>
<dbReference type="OrthoDB" id="9758406at2"/>
<keyword evidence="4" id="KW-1185">Reference proteome</keyword>
<gene>
    <name evidence="3" type="ORF">F8C67_04195</name>
</gene>
<name>A0A6N6RJJ0_9FLAO</name>
<dbReference type="SUPFAM" id="SSF74853">
    <property type="entry name" value="Lamin A/C globular tail domain"/>
    <property type="match status" value="1"/>
</dbReference>
<feature type="chain" id="PRO_5026710257" evidence="2">
    <location>
        <begin position="19"/>
        <end position="805"/>
    </location>
</feature>
<sequence length="805" mass="89948">MKALYLLVGLTASYAAQAQSSWYDSFSDSSLHQNPQWTGDTAAFSHTSNGVLRLSDSAGGTSSIYTISDISQHGHWSGWLALDFNPSTSNYADIILCESPTGEAYRLRVGGNAQDRIELLHVKPGIETVLSASIPGLLGNTSINLGWSVERHKDSAWVVEVNLDSLGWQTIIQIPDSSVFASAQFGIECHYTKTRADKFYFDDISVVGEPFVDTIPPALIAYEWIDRKSVRLKLSESCYADSGLVVDQFGVNWQLLFTSNREVTLYRDLAADDGTYHINLNTIKDLEGNPIGAHDFELERHPRGSLQVTEIMSDVDPPVEIEREYIELQNRTSGPLNLQGWSIFINQNQIELPDTNLLPNGYLVISDGPLEGAINTNRASFLNRTSGIIKVKDDWAETIDFVQYENSWHSTNWKAGGGWSLEKDVANSSCSEPLKWSSSRSSSGGTPGRANLPEGSRKEILNEIQSIQFHADSLHIIFDLRVETVSLHSNIDTLIGAPIDFNRRTWRFTWPEDGRWELSAEDCLGRELDTSFITIEALDSAVPQVWVTEICPNTMTDRPDFIEIENRGQTAFRLGDLRFGKWDAKTGIEQLYLLEPKNQIVLPNEVIVMAEYHSKSMFAEYPKANTRSVLSSEMPFSPSSSGGVCITTKDGKLIDAVAWSNDDYGDLEEREGKTLTRKSNGKWSISAARYNFGTPGWHEQNTSAESGLKFDNLAFYTNDEIHPLKIHIPEEWSGSRLTITLRNKAGIELGKLHNSMVVIGFETIVWFGVLNGETLPTGQYLIELIVEDKDGYREVYHQGCLLIQK</sequence>
<feature type="region of interest" description="Disordered" evidence="1">
    <location>
        <begin position="432"/>
        <end position="454"/>
    </location>
</feature>
<comment type="caution">
    <text evidence="3">The sequence shown here is derived from an EMBL/GenBank/DDBJ whole genome shotgun (WGS) entry which is preliminary data.</text>
</comment>
<proteinExistence type="predicted"/>
<keyword evidence="2" id="KW-0732">Signal</keyword>
<protein>
    <submittedName>
        <fullName evidence="3">Lamin tail domain-containing protein</fullName>
    </submittedName>
</protein>
<accession>A0A6N6RJJ0</accession>